<name>A0A2J6QRB5_HYAVF</name>
<evidence type="ECO:0000313" key="1">
    <source>
        <dbReference type="EMBL" id="PMD28801.1"/>
    </source>
</evidence>
<evidence type="ECO:0008006" key="3">
    <source>
        <dbReference type="Google" id="ProtNLM"/>
    </source>
</evidence>
<gene>
    <name evidence="1" type="ORF">L207DRAFT_446579</name>
</gene>
<dbReference type="Proteomes" id="UP000235786">
    <property type="component" value="Unassembled WGS sequence"/>
</dbReference>
<keyword evidence="2" id="KW-1185">Reference proteome</keyword>
<feature type="non-terminal residue" evidence="1">
    <location>
        <position position="1"/>
    </location>
</feature>
<protein>
    <recommendedName>
        <fullName evidence="3">C2H2-type domain-containing protein</fullName>
    </recommendedName>
</protein>
<evidence type="ECO:0000313" key="2">
    <source>
        <dbReference type="Proteomes" id="UP000235786"/>
    </source>
</evidence>
<accession>A0A2J6QRB5</accession>
<organism evidence="1 2">
    <name type="scientific">Hyaloscypha variabilis (strain UAMH 11265 / GT02V1 / F)</name>
    <name type="common">Meliniomyces variabilis</name>
    <dbReference type="NCBI Taxonomy" id="1149755"/>
    <lineage>
        <taxon>Eukaryota</taxon>
        <taxon>Fungi</taxon>
        <taxon>Dikarya</taxon>
        <taxon>Ascomycota</taxon>
        <taxon>Pezizomycotina</taxon>
        <taxon>Leotiomycetes</taxon>
        <taxon>Helotiales</taxon>
        <taxon>Hyaloscyphaceae</taxon>
        <taxon>Hyaloscypha</taxon>
        <taxon>Hyaloscypha variabilis</taxon>
    </lineage>
</organism>
<dbReference type="AlphaFoldDB" id="A0A2J6QRB5"/>
<dbReference type="EMBL" id="KZ613986">
    <property type="protein sequence ID" value="PMD28801.1"/>
    <property type="molecule type" value="Genomic_DNA"/>
</dbReference>
<sequence>KRPTKYFLCLGNPQLSIHERIRDYATPGSLSRHFHNRHVKKLLAKPQIDCGVCDIRLLHRMNPLNHAERIHGTVS</sequence>
<proteinExistence type="predicted"/>
<reference evidence="1 2" key="1">
    <citation type="submission" date="2016-04" db="EMBL/GenBank/DDBJ databases">
        <title>A degradative enzymes factory behind the ericoid mycorrhizal symbiosis.</title>
        <authorList>
            <consortium name="DOE Joint Genome Institute"/>
            <person name="Martino E."/>
            <person name="Morin E."/>
            <person name="Grelet G."/>
            <person name="Kuo A."/>
            <person name="Kohler A."/>
            <person name="Daghino S."/>
            <person name="Barry K."/>
            <person name="Choi C."/>
            <person name="Cichocki N."/>
            <person name="Clum A."/>
            <person name="Copeland A."/>
            <person name="Hainaut M."/>
            <person name="Haridas S."/>
            <person name="Labutti K."/>
            <person name="Lindquist E."/>
            <person name="Lipzen A."/>
            <person name="Khouja H.-R."/>
            <person name="Murat C."/>
            <person name="Ohm R."/>
            <person name="Olson A."/>
            <person name="Spatafora J."/>
            <person name="Veneault-Fourrey C."/>
            <person name="Henrissat B."/>
            <person name="Grigoriev I."/>
            <person name="Martin F."/>
            <person name="Perotto S."/>
        </authorList>
    </citation>
    <scope>NUCLEOTIDE SEQUENCE [LARGE SCALE GENOMIC DNA]</scope>
    <source>
        <strain evidence="1 2">F</strain>
    </source>
</reference>
<dbReference type="OrthoDB" id="3562345at2759"/>